<keyword evidence="3" id="KW-0408">Iron</keyword>
<evidence type="ECO:0000256" key="2">
    <source>
        <dbReference type="ARBA" id="ARBA00022801"/>
    </source>
</evidence>
<reference evidence="6 7" key="1">
    <citation type="submission" date="2023-06" db="EMBL/GenBank/DDBJ databases">
        <title>Rock-solubilizing bacteria, Microbacterium invictum, promotes re-establishment of vegetation in rocky wasteland by accelerating rock bio-weathering and reshaping soil bacterial community.</title>
        <authorList>
            <person name="Liu C."/>
        </authorList>
    </citation>
    <scope>NUCLEOTIDE SEQUENCE [LARGE SCALE GENOMIC DNA]</scope>
    <source>
        <strain evidence="6 7">X-18</strain>
    </source>
</reference>
<keyword evidence="1" id="KW-0479">Metal-binding</keyword>
<comment type="similarity">
    <text evidence="4">Belongs to the cyclic nucleotide phosphodiesterase class-III family.</text>
</comment>
<sequence>MARILHLSDLHLHGDRDDELVADNKQNAVPASAQASAGDRLRSTLEALTRAVNEDELGLDCIVISGDIVDRNDPGGYRRLPEILAPLVPAVVPPERVVVVPGNHDVLRGAPPSSSERYEDFVQLRKHGYITPLLEGVDWPGADEAPAQPTTLTARDGSYVIVAINSADLCQTDLPIEPALDSRFSQLPNAGDPAVTELLKAWAERGEVDIAWLGQHQLRHAAEALEIASKPLRDPLRITVMHHQLMPVGAVAEIKPYESILNLGEVLEWLATQRVDIALHGHKHVSRPFALSHRGLTTVDAEQRMLVVSAPSAGHIDNQGSPIARLLTIAPTAPRTAGVTIVDLKPVGPGGAIDLHNLPTSQWYLNDDAERGRIVGTTAQEVHERIVSLPTPHNSAALPLVCVVIDGASGLSIPPLYPDLPSTESDPQAWFDRTIGWWQSPRAGRGASFNHGQRISAHGSVDPELQTGHTDQLKEAARALADDAETSRAVAILVEPSADLSAERRLFPAFVLVQFQIRAGQVHVTAYFRKQEMPHWWPINVGELAHLQGRLIEDLSARGKHYAPGSITTITAHPAFGRGTPRVQIPDLDRRADKPIRLLELVMPLYGVGDAGKARNAWVVALSDWAPSEKAPADGDPVPVFGLKELITALREARVIAGSTQDQVELEEQLTTLLLICERYLATNDDDRARARLPWLDAVPGRLNRLQNIVDRILGVIDD</sequence>
<gene>
    <name evidence="6" type="ORF">T9R20_06455</name>
</gene>
<dbReference type="InterPro" id="IPR050884">
    <property type="entry name" value="CNP_phosphodiesterase-III"/>
</dbReference>
<evidence type="ECO:0000259" key="5">
    <source>
        <dbReference type="Pfam" id="PF00149"/>
    </source>
</evidence>
<evidence type="ECO:0000256" key="1">
    <source>
        <dbReference type="ARBA" id="ARBA00022723"/>
    </source>
</evidence>
<protein>
    <submittedName>
        <fullName evidence="6">Metallophosphoesterase</fullName>
    </submittedName>
</protein>
<evidence type="ECO:0000256" key="4">
    <source>
        <dbReference type="ARBA" id="ARBA00025742"/>
    </source>
</evidence>
<dbReference type="InterPro" id="IPR036926">
    <property type="entry name" value="Thymidate_synth/dCMP_Mease_sf"/>
</dbReference>
<dbReference type="PANTHER" id="PTHR42988">
    <property type="entry name" value="PHOSPHOHYDROLASE"/>
    <property type="match status" value="1"/>
</dbReference>
<dbReference type="Gene3D" id="3.60.21.10">
    <property type="match status" value="1"/>
</dbReference>
<dbReference type="RefSeq" id="WP_322411706.1">
    <property type="nucleotide sequence ID" value="NZ_CP139779.1"/>
</dbReference>
<dbReference type="Proteomes" id="UP001324533">
    <property type="component" value="Chromosome"/>
</dbReference>
<accession>A0ABZ0VHB2</accession>
<dbReference type="InterPro" id="IPR029052">
    <property type="entry name" value="Metallo-depent_PP-like"/>
</dbReference>
<dbReference type="SUPFAM" id="SSF56300">
    <property type="entry name" value="Metallo-dependent phosphatases"/>
    <property type="match status" value="1"/>
</dbReference>
<evidence type="ECO:0000256" key="3">
    <source>
        <dbReference type="ARBA" id="ARBA00023004"/>
    </source>
</evidence>
<proteinExistence type="inferred from homology"/>
<keyword evidence="2" id="KW-0378">Hydrolase</keyword>
<evidence type="ECO:0000313" key="7">
    <source>
        <dbReference type="Proteomes" id="UP001324533"/>
    </source>
</evidence>
<dbReference type="PANTHER" id="PTHR42988:SF2">
    <property type="entry name" value="CYCLIC NUCLEOTIDE PHOSPHODIESTERASE CBUA0032-RELATED"/>
    <property type="match status" value="1"/>
</dbReference>
<evidence type="ECO:0000313" key="6">
    <source>
        <dbReference type="EMBL" id="WQB71595.1"/>
    </source>
</evidence>
<name>A0ABZ0VHB2_9MICO</name>
<dbReference type="Pfam" id="PF00149">
    <property type="entry name" value="Metallophos"/>
    <property type="match status" value="1"/>
</dbReference>
<dbReference type="SUPFAM" id="SSF55831">
    <property type="entry name" value="Thymidylate synthase/dCMP hydroxymethylase"/>
    <property type="match status" value="1"/>
</dbReference>
<dbReference type="InterPro" id="IPR004843">
    <property type="entry name" value="Calcineurin-like_PHP"/>
</dbReference>
<feature type="domain" description="Calcineurin-like phosphoesterase" evidence="5">
    <location>
        <begin position="3"/>
        <end position="285"/>
    </location>
</feature>
<dbReference type="Gene3D" id="3.30.572.10">
    <property type="entry name" value="Thymidylate synthase/dCMP hydroxymethylase domain"/>
    <property type="match status" value="1"/>
</dbReference>
<keyword evidence="7" id="KW-1185">Reference proteome</keyword>
<organism evidence="6 7">
    <name type="scientific">Microbacterium invictum</name>
    <dbReference type="NCBI Taxonomy" id="515415"/>
    <lineage>
        <taxon>Bacteria</taxon>
        <taxon>Bacillati</taxon>
        <taxon>Actinomycetota</taxon>
        <taxon>Actinomycetes</taxon>
        <taxon>Micrococcales</taxon>
        <taxon>Microbacteriaceae</taxon>
        <taxon>Microbacterium</taxon>
    </lineage>
</organism>
<dbReference type="EMBL" id="CP139779">
    <property type="protein sequence ID" value="WQB71595.1"/>
    <property type="molecule type" value="Genomic_DNA"/>
</dbReference>